<evidence type="ECO:0000256" key="1">
    <source>
        <dbReference type="SAM" id="Coils"/>
    </source>
</evidence>
<dbReference type="InterPro" id="IPR015915">
    <property type="entry name" value="Kelch-typ_b-propeller"/>
</dbReference>
<dbReference type="EMBL" id="CAJZBQ010000036">
    <property type="protein sequence ID" value="CAG9324794.1"/>
    <property type="molecule type" value="Genomic_DNA"/>
</dbReference>
<organism evidence="2 3">
    <name type="scientific">Blepharisma stoltei</name>
    <dbReference type="NCBI Taxonomy" id="1481888"/>
    <lineage>
        <taxon>Eukaryota</taxon>
        <taxon>Sar</taxon>
        <taxon>Alveolata</taxon>
        <taxon>Ciliophora</taxon>
        <taxon>Postciliodesmatophora</taxon>
        <taxon>Heterotrichea</taxon>
        <taxon>Heterotrichida</taxon>
        <taxon>Blepharismidae</taxon>
        <taxon>Blepharisma</taxon>
    </lineage>
</organism>
<evidence type="ECO:0000313" key="3">
    <source>
        <dbReference type="Proteomes" id="UP001162131"/>
    </source>
</evidence>
<sequence length="677" mass="79007">MEVFLCFKENCSQHPEFICRCAEPITFICSIHIADHISLTSSNHHIEKLYFIPNETSKKVIVNFLNEKINSLNEMSRKIYAKEVEKYNRSMELRTSISKQIHEDSKKLKNIIEMIRNTENVTKFEEDPLKKLLVLSPEEALENLKNLIQNDEYFNEMDENREIDYIVKSLVKKEFESTNTRINKLENENKILHEKIEKFEKEKLHIEKIEKKYKSYIDEMNEKIQKLSGYIDHQKGLIKSLETRYNFSSQALDHMATERCGATLWVDVKINCPAKLSILAASLVESSENIKKSLSELRALEKDITKWTRSLHEIITMSNSQEMCEIPSIEERIYYCFRKLEEIKGELQSNIVWVQSYRNQAKKNKEITGAINILNDLDSDLAICENLDKSFSHSHEKVQRYKDFFYQNNFRNIQAFNMGKLFSFKTREVLANGEKSRETFLQSINIEKLEKEEIKLEIQKNLLSTSIAYMPDNELFLYGNEENGIPSGLCFIYNVINSRIQILPEGPSSYNSGSAYYNNSVYIFGGQDTTGDLPIALKFDLIERKWIFLPPIPEPSSLCSCLPFNENLLFSGINHDKLYRYNIKEENYSIIDIDIVKDSTKILMSARGKAYIIDCQGLIYESNRGDENIWVSVTSASLPNFCYPIQRIFYDDKLYFTHKNGGVYEFLFDRGSISYKI</sequence>
<gene>
    <name evidence="2" type="ORF">BSTOLATCC_MIC36574</name>
</gene>
<reference evidence="2" key="1">
    <citation type="submission" date="2021-09" db="EMBL/GenBank/DDBJ databases">
        <authorList>
            <consortium name="AG Swart"/>
            <person name="Singh M."/>
            <person name="Singh A."/>
            <person name="Seah K."/>
            <person name="Emmerich C."/>
        </authorList>
    </citation>
    <scope>NUCLEOTIDE SEQUENCE</scope>
    <source>
        <strain evidence="2">ATCC30299</strain>
    </source>
</reference>
<dbReference type="InterPro" id="IPR011043">
    <property type="entry name" value="Gal_Oxase/kelch_b-propeller"/>
</dbReference>
<keyword evidence="3" id="KW-1185">Reference proteome</keyword>
<comment type="caution">
    <text evidence="2">The sequence shown here is derived from an EMBL/GenBank/DDBJ whole genome shotgun (WGS) entry which is preliminary data.</text>
</comment>
<keyword evidence="1" id="KW-0175">Coiled coil</keyword>
<proteinExistence type="predicted"/>
<feature type="coiled-coil region" evidence="1">
    <location>
        <begin position="168"/>
        <end position="226"/>
    </location>
</feature>
<dbReference type="Proteomes" id="UP001162131">
    <property type="component" value="Unassembled WGS sequence"/>
</dbReference>
<evidence type="ECO:0000313" key="2">
    <source>
        <dbReference type="EMBL" id="CAG9324794.1"/>
    </source>
</evidence>
<accession>A0AAU9JV77</accession>
<dbReference type="Gene3D" id="2.120.10.80">
    <property type="entry name" value="Kelch-type beta propeller"/>
    <property type="match status" value="1"/>
</dbReference>
<protein>
    <submittedName>
        <fullName evidence="2">Uncharacterized protein</fullName>
    </submittedName>
</protein>
<name>A0AAU9JV77_9CILI</name>
<dbReference type="AlphaFoldDB" id="A0AAU9JV77"/>
<dbReference type="SUPFAM" id="SSF50965">
    <property type="entry name" value="Galactose oxidase, central domain"/>
    <property type="match status" value="1"/>
</dbReference>